<accession>A0A1X2G4X1</accession>
<dbReference type="STRING" id="101127.A0A1X2G4X1"/>
<feature type="domain" description="HIG1" evidence="6">
    <location>
        <begin position="75"/>
        <end position="166"/>
    </location>
</feature>
<evidence type="ECO:0000256" key="1">
    <source>
        <dbReference type="ARBA" id="ARBA00004173"/>
    </source>
</evidence>
<feature type="transmembrane region" description="Helical" evidence="5">
    <location>
        <begin position="103"/>
        <end position="123"/>
    </location>
</feature>
<dbReference type="EMBL" id="MCGT01000044">
    <property type="protein sequence ID" value="ORX45096.1"/>
    <property type="molecule type" value="Genomic_DNA"/>
</dbReference>
<feature type="transmembrane region" description="Helical" evidence="5">
    <location>
        <begin position="35"/>
        <end position="53"/>
    </location>
</feature>
<dbReference type="PANTHER" id="PTHR28018:SF3">
    <property type="entry name" value="RESPIRATORY SUPERCOMPLEX FACTOR 2, MITOCHONDRIAL"/>
    <property type="match status" value="1"/>
</dbReference>
<dbReference type="GO" id="GO:0005739">
    <property type="term" value="C:mitochondrion"/>
    <property type="evidence" value="ECO:0007669"/>
    <property type="project" value="UniProtKB-SubCell"/>
</dbReference>
<name>A0A1X2G4X1_9FUNG</name>
<gene>
    <name evidence="7" type="ORF">DM01DRAFT_1340177</name>
</gene>
<dbReference type="InterPro" id="IPR007667">
    <property type="entry name" value="Hypoxia_induced_domain"/>
</dbReference>
<evidence type="ECO:0000256" key="2">
    <source>
        <dbReference type="ARBA" id="ARBA00022692"/>
    </source>
</evidence>
<sequence>MKAGIKGAAIGLGLGLVATVITFKRSPTFQTLSKPLQSTFIVAGTATGFMFGADRAITQFTNRELGYMDEEMYSHLQKTQDLEHAKRLSSFDKALSYLNANRWSVIGATWLASMVGALGYTFSNKYLSTQQKLVQARMYAQAATIAVLMASAGLSIYLGDDGKKFNNAPDAQLRAVLELPDDRVPEEKSVHKSS</sequence>
<keyword evidence="4 5" id="KW-0472">Membrane</keyword>
<comment type="caution">
    <text evidence="7">The sequence shown here is derived from an EMBL/GenBank/DDBJ whole genome shotgun (WGS) entry which is preliminary data.</text>
</comment>
<feature type="transmembrane region" description="Helical" evidence="5">
    <location>
        <begin position="138"/>
        <end position="158"/>
    </location>
</feature>
<keyword evidence="2 5" id="KW-0812">Transmembrane</keyword>
<dbReference type="Pfam" id="PF04588">
    <property type="entry name" value="HIG_1_N"/>
    <property type="match status" value="1"/>
</dbReference>
<evidence type="ECO:0000313" key="8">
    <source>
        <dbReference type="Proteomes" id="UP000242146"/>
    </source>
</evidence>
<dbReference type="PROSITE" id="PS51503">
    <property type="entry name" value="HIG1"/>
    <property type="match status" value="1"/>
</dbReference>
<dbReference type="OrthoDB" id="1915122at2759"/>
<dbReference type="GO" id="GO:0033617">
    <property type="term" value="P:mitochondrial respiratory chain complex IV assembly"/>
    <property type="evidence" value="ECO:0007669"/>
    <property type="project" value="TreeGrafter"/>
</dbReference>
<protein>
    <recommendedName>
        <fullName evidence="6">HIG1 domain-containing protein</fullName>
    </recommendedName>
</protein>
<proteinExistence type="predicted"/>
<evidence type="ECO:0000313" key="7">
    <source>
        <dbReference type="EMBL" id="ORX45096.1"/>
    </source>
</evidence>
<evidence type="ECO:0000256" key="3">
    <source>
        <dbReference type="ARBA" id="ARBA00022989"/>
    </source>
</evidence>
<feature type="transmembrane region" description="Helical" evidence="5">
    <location>
        <begin position="7"/>
        <end position="23"/>
    </location>
</feature>
<dbReference type="Gene3D" id="6.10.140.1320">
    <property type="match status" value="1"/>
</dbReference>
<reference evidence="7 8" key="1">
    <citation type="submission" date="2016-07" db="EMBL/GenBank/DDBJ databases">
        <title>Pervasive Adenine N6-methylation of Active Genes in Fungi.</title>
        <authorList>
            <consortium name="DOE Joint Genome Institute"/>
            <person name="Mondo S.J."/>
            <person name="Dannebaum R.O."/>
            <person name="Kuo R.C."/>
            <person name="Labutti K."/>
            <person name="Haridas S."/>
            <person name="Kuo A."/>
            <person name="Salamov A."/>
            <person name="Ahrendt S.R."/>
            <person name="Lipzen A."/>
            <person name="Sullivan W."/>
            <person name="Andreopoulos W.B."/>
            <person name="Clum A."/>
            <person name="Lindquist E."/>
            <person name="Daum C."/>
            <person name="Ramamoorthy G.K."/>
            <person name="Gryganskyi A."/>
            <person name="Culley D."/>
            <person name="Magnuson J.K."/>
            <person name="James T.Y."/>
            <person name="O'Malley M.A."/>
            <person name="Stajich J.E."/>
            <person name="Spatafora J.W."/>
            <person name="Visel A."/>
            <person name="Grigoriev I.V."/>
        </authorList>
    </citation>
    <scope>NUCLEOTIDE SEQUENCE [LARGE SCALE GENOMIC DNA]</scope>
    <source>
        <strain evidence="7 8">NRRL 3301</strain>
    </source>
</reference>
<evidence type="ECO:0000259" key="6">
    <source>
        <dbReference type="PROSITE" id="PS51503"/>
    </source>
</evidence>
<dbReference type="AlphaFoldDB" id="A0A1X2G4X1"/>
<dbReference type="Proteomes" id="UP000242146">
    <property type="component" value="Unassembled WGS sequence"/>
</dbReference>
<organism evidence="7 8">
    <name type="scientific">Hesseltinella vesiculosa</name>
    <dbReference type="NCBI Taxonomy" id="101127"/>
    <lineage>
        <taxon>Eukaryota</taxon>
        <taxon>Fungi</taxon>
        <taxon>Fungi incertae sedis</taxon>
        <taxon>Mucoromycota</taxon>
        <taxon>Mucoromycotina</taxon>
        <taxon>Mucoromycetes</taxon>
        <taxon>Mucorales</taxon>
        <taxon>Cunninghamellaceae</taxon>
        <taxon>Hesseltinella</taxon>
    </lineage>
</organism>
<dbReference type="InterPro" id="IPR040153">
    <property type="entry name" value="Rcf2"/>
</dbReference>
<keyword evidence="8" id="KW-1185">Reference proteome</keyword>
<evidence type="ECO:0000256" key="5">
    <source>
        <dbReference type="SAM" id="Phobius"/>
    </source>
</evidence>
<keyword evidence="3 5" id="KW-1133">Transmembrane helix</keyword>
<evidence type="ECO:0000256" key="4">
    <source>
        <dbReference type="ARBA" id="ARBA00023136"/>
    </source>
</evidence>
<dbReference type="PANTHER" id="PTHR28018">
    <property type="entry name" value="RESPIRATORY SUPERCOMPLEX FACTOR 2, MITOCHONDRIAL"/>
    <property type="match status" value="1"/>
</dbReference>
<comment type="subcellular location">
    <subcellularLocation>
        <location evidence="1">Mitochondrion</location>
    </subcellularLocation>
</comment>